<protein>
    <recommendedName>
        <fullName evidence="10">Mannosyltransferase</fullName>
        <ecNumber evidence="10">2.4.1.-</ecNumber>
    </recommendedName>
</protein>
<feature type="transmembrane region" description="Helical" evidence="10">
    <location>
        <begin position="458"/>
        <end position="476"/>
    </location>
</feature>
<accession>A0A1B9GQ28</accession>
<keyword evidence="5 10" id="KW-0812">Transmembrane</keyword>
<keyword evidence="3 10" id="KW-0328">Glycosyltransferase</keyword>
<dbReference type="OrthoDB" id="416834at2759"/>
<keyword evidence="4" id="KW-0808">Transferase</keyword>
<gene>
    <name evidence="12" type="ORF">I316_05215</name>
</gene>
<keyword evidence="6 10" id="KW-0256">Endoplasmic reticulum</keyword>
<name>A0A1B9GQ28_9TREE</name>
<keyword evidence="11" id="KW-0732">Signal</keyword>
<dbReference type="PANTHER" id="PTHR22760:SF4">
    <property type="entry name" value="GPI MANNOSYLTRANSFERASE 3"/>
    <property type="match status" value="1"/>
</dbReference>
<evidence type="ECO:0000256" key="4">
    <source>
        <dbReference type="ARBA" id="ARBA00022679"/>
    </source>
</evidence>
<evidence type="ECO:0000313" key="12">
    <source>
        <dbReference type="EMBL" id="OCF33170.1"/>
    </source>
</evidence>
<evidence type="ECO:0000256" key="3">
    <source>
        <dbReference type="ARBA" id="ARBA00022676"/>
    </source>
</evidence>
<dbReference type="EC" id="2.4.1.-" evidence="10"/>
<evidence type="ECO:0000256" key="5">
    <source>
        <dbReference type="ARBA" id="ARBA00022692"/>
    </source>
</evidence>
<dbReference type="Pfam" id="PF03901">
    <property type="entry name" value="Glyco_transf_22"/>
    <property type="match status" value="1"/>
</dbReference>
<evidence type="ECO:0000256" key="8">
    <source>
        <dbReference type="ARBA" id="ARBA00023136"/>
    </source>
</evidence>
<evidence type="ECO:0000256" key="1">
    <source>
        <dbReference type="ARBA" id="ARBA00004477"/>
    </source>
</evidence>
<feature type="transmembrane region" description="Helical" evidence="10">
    <location>
        <begin position="415"/>
        <end position="437"/>
    </location>
</feature>
<feature type="chain" id="PRO_5008627273" description="Mannosyltransferase" evidence="11">
    <location>
        <begin position="21"/>
        <end position="642"/>
    </location>
</feature>
<evidence type="ECO:0000256" key="10">
    <source>
        <dbReference type="RuleBase" id="RU363075"/>
    </source>
</evidence>
<comment type="similarity">
    <text evidence="2">Belongs to the glycosyltransferase 22 family. PIGB subfamily.</text>
</comment>
<feature type="transmembrane region" description="Helical" evidence="10">
    <location>
        <begin position="246"/>
        <end position="275"/>
    </location>
</feature>
<dbReference type="STRING" id="1296120.A0A1B9GQ28"/>
<sequence>MIPLSLVLPIIVRSTTLVLSHTFFQPDEFYQAYEVAHHKVFGYGYLTWEWNDLPPVPSALNVSGIGLGQGQDGWWDKIVVGGRMRGWLWPSLFVGVYKLLQATKLDQTELIVIAPRMVGVLVASLTDWYTYHLSGKLLGPGSTASALFLSLTSLFHAHLLPRALSTSPETLLTTMALYYFPFPKPSPPSRDPLRTITNGDDDVKTPVHEQIPEVEVQDRPRSGYLNYVAMDRSVPFLNEKLVKDNLALSIFLATIALCIRPTTLPLWAFLGLDLLRRRYIEAGIGSAFRVFVVSALVGLATLATSTYIDYSFTGRLYFPILTFINQNVVQNISSFYGSTNHLYHLSQSLPIMLFPIWYWWAKGFTANLLPDKVLPGSLRDIDKPDGLHLLSRAIAFSIGLLSLSPHSEWRFLHPFLPPLLLFAIPGFAPSYKPRLIVALGRWKMIGAMRQYTRIPKRTFYFILFAPILPWIYLNAYHGRAQVEVMNVLRRRELGNVSGLVELMPCHSTPWMSGLHKNVDGWFVTCEPPLGLDPKVHRTQQELFYQSPVSYLQHVFPYPPVQLHDIPKSTVGPTKPSHILLFGELLDMTEYTNGSSVSVSVEDALGQLGYSAVWSGWNGFDILQDEEKRRGGVQVWRLKQDAT</sequence>
<evidence type="ECO:0000256" key="6">
    <source>
        <dbReference type="ARBA" id="ARBA00022824"/>
    </source>
</evidence>
<dbReference type="InterPro" id="IPR005599">
    <property type="entry name" value="GPI_mannosylTrfase"/>
</dbReference>
<reference evidence="12 13" key="1">
    <citation type="submission" date="2013-07" db="EMBL/GenBank/DDBJ databases">
        <title>The Genome Sequence of Cryptococcus heveanensis BCC8398.</title>
        <authorList>
            <consortium name="The Broad Institute Genome Sequencing Platform"/>
            <person name="Cuomo C."/>
            <person name="Litvintseva A."/>
            <person name="Chen Y."/>
            <person name="Heitman J."/>
            <person name="Sun S."/>
            <person name="Springer D."/>
            <person name="Dromer F."/>
            <person name="Young S.K."/>
            <person name="Zeng Q."/>
            <person name="Gargeya S."/>
            <person name="Fitzgerald M."/>
            <person name="Abouelleil A."/>
            <person name="Alvarado L."/>
            <person name="Berlin A.M."/>
            <person name="Chapman S.B."/>
            <person name="Dewar J."/>
            <person name="Goldberg J."/>
            <person name="Griggs A."/>
            <person name="Gujja S."/>
            <person name="Hansen M."/>
            <person name="Howarth C."/>
            <person name="Imamovic A."/>
            <person name="Larimer J."/>
            <person name="McCowan C."/>
            <person name="Murphy C."/>
            <person name="Pearson M."/>
            <person name="Priest M."/>
            <person name="Roberts A."/>
            <person name="Saif S."/>
            <person name="Shea T."/>
            <person name="Sykes S."/>
            <person name="Wortman J."/>
            <person name="Nusbaum C."/>
            <person name="Birren B."/>
        </authorList>
    </citation>
    <scope>NUCLEOTIDE SEQUENCE [LARGE SCALE GENOMIC DNA]</scope>
    <source>
        <strain evidence="12 13">BCC8398</strain>
    </source>
</reference>
<dbReference type="AlphaFoldDB" id="A0A1B9GQ28"/>
<dbReference type="GO" id="GO:0006506">
    <property type="term" value="P:GPI anchor biosynthetic process"/>
    <property type="evidence" value="ECO:0007669"/>
    <property type="project" value="TreeGrafter"/>
</dbReference>
<feature type="transmembrane region" description="Helical" evidence="10">
    <location>
        <begin position="287"/>
        <end position="308"/>
    </location>
</feature>
<dbReference type="PANTHER" id="PTHR22760">
    <property type="entry name" value="GLYCOSYLTRANSFERASE"/>
    <property type="match status" value="1"/>
</dbReference>
<dbReference type="EMBL" id="KV700127">
    <property type="protein sequence ID" value="OCF33170.1"/>
    <property type="molecule type" value="Genomic_DNA"/>
</dbReference>
<dbReference type="Proteomes" id="UP000092666">
    <property type="component" value="Unassembled WGS sequence"/>
</dbReference>
<dbReference type="GO" id="GO:0005789">
    <property type="term" value="C:endoplasmic reticulum membrane"/>
    <property type="evidence" value="ECO:0007669"/>
    <property type="project" value="UniProtKB-SubCell"/>
</dbReference>
<evidence type="ECO:0000256" key="9">
    <source>
        <dbReference type="ARBA" id="ARBA00024708"/>
    </source>
</evidence>
<dbReference type="GO" id="GO:0000026">
    <property type="term" value="F:alpha-1,2-mannosyltransferase activity"/>
    <property type="evidence" value="ECO:0007669"/>
    <property type="project" value="TreeGrafter"/>
</dbReference>
<evidence type="ECO:0000256" key="2">
    <source>
        <dbReference type="ARBA" id="ARBA00006065"/>
    </source>
</evidence>
<comment type="function">
    <text evidence="9">Mannosyltransferase involved in glycosylphosphatidylinositol-anchor biosynthesis. Transfers the third mannose to Man2-GlcN-acyl-PI during GPI precursor assembly.</text>
</comment>
<feature type="signal peptide" evidence="11">
    <location>
        <begin position="1"/>
        <end position="20"/>
    </location>
</feature>
<keyword evidence="8 10" id="KW-0472">Membrane</keyword>
<evidence type="ECO:0000256" key="11">
    <source>
        <dbReference type="SAM" id="SignalP"/>
    </source>
</evidence>
<reference evidence="13" key="2">
    <citation type="submission" date="2013-12" db="EMBL/GenBank/DDBJ databases">
        <title>Evolution of pathogenesis and genome organization in the Tremellales.</title>
        <authorList>
            <person name="Cuomo C."/>
            <person name="Litvintseva A."/>
            <person name="Heitman J."/>
            <person name="Chen Y."/>
            <person name="Sun S."/>
            <person name="Springer D."/>
            <person name="Dromer F."/>
            <person name="Young S."/>
            <person name="Zeng Q."/>
            <person name="Chapman S."/>
            <person name="Gujja S."/>
            <person name="Saif S."/>
            <person name="Birren B."/>
        </authorList>
    </citation>
    <scope>NUCLEOTIDE SEQUENCE [LARGE SCALE GENOMIC DNA]</scope>
    <source>
        <strain evidence="13">BCC8398</strain>
    </source>
</reference>
<keyword evidence="13" id="KW-1185">Reference proteome</keyword>
<proteinExistence type="inferred from homology"/>
<organism evidence="12 13">
    <name type="scientific">Kwoniella heveanensis BCC8398</name>
    <dbReference type="NCBI Taxonomy" id="1296120"/>
    <lineage>
        <taxon>Eukaryota</taxon>
        <taxon>Fungi</taxon>
        <taxon>Dikarya</taxon>
        <taxon>Basidiomycota</taxon>
        <taxon>Agaricomycotina</taxon>
        <taxon>Tremellomycetes</taxon>
        <taxon>Tremellales</taxon>
        <taxon>Cryptococcaceae</taxon>
        <taxon>Kwoniella</taxon>
    </lineage>
</organism>
<comment type="subcellular location">
    <subcellularLocation>
        <location evidence="1 10">Endoplasmic reticulum membrane</location>
        <topology evidence="1 10">Multi-pass membrane protein</topology>
    </subcellularLocation>
</comment>
<evidence type="ECO:0000313" key="13">
    <source>
        <dbReference type="Proteomes" id="UP000092666"/>
    </source>
</evidence>
<feature type="transmembrane region" description="Helical" evidence="10">
    <location>
        <begin position="342"/>
        <end position="360"/>
    </location>
</feature>
<keyword evidence="7 10" id="KW-1133">Transmembrane helix</keyword>
<evidence type="ECO:0000256" key="7">
    <source>
        <dbReference type="ARBA" id="ARBA00022989"/>
    </source>
</evidence>